<evidence type="ECO:0000313" key="2">
    <source>
        <dbReference type="Proteomes" id="UP000194236"/>
    </source>
</evidence>
<name>A0A1Y3BIM8_EURMA</name>
<comment type="caution">
    <text evidence="1">The sequence shown here is derived from an EMBL/GenBank/DDBJ whole genome shotgun (WGS) entry which is preliminary data.</text>
</comment>
<accession>A0A1Y3BIM8</accession>
<dbReference type="Proteomes" id="UP000194236">
    <property type="component" value="Unassembled WGS sequence"/>
</dbReference>
<keyword evidence="2" id="KW-1185">Reference proteome</keyword>
<dbReference type="EMBL" id="MUJZ01020500">
    <property type="protein sequence ID" value="OTF79977.1"/>
    <property type="molecule type" value="Genomic_DNA"/>
</dbReference>
<sequence>MLISIVDCLAHQIHHHNRHYGRIKDHDGHNNNSNDIHNLVINGHHYKIMVN</sequence>
<organism evidence="1 2">
    <name type="scientific">Euroglyphus maynei</name>
    <name type="common">Mayne's house dust mite</name>
    <dbReference type="NCBI Taxonomy" id="6958"/>
    <lineage>
        <taxon>Eukaryota</taxon>
        <taxon>Metazoa</taxon>
        <taxon>Ecdysozoa</taxon>
        <taxon>Arthropoda</taxon>
        <taxon>Chelicerata</taxon>
        <taxon>Arachnida</taxon>
        <taxon>Acari</taxon>
        <taxon>Acariformes</taxon>
        <taxon>Sarcoptiformes</taxon>
        <taxon>Astigmata</taxon>
        <taxon>Psoroptidia</taxon>
        <taxon>Analgoidea</taxon>
        <taxon>Pyroglyphidae</taxon>
        <taxon>Pyroglyphinae</taxon>
        <taxon>Euroglyphus</taxon>
    </lineage>
</organism>
<feature type="non-terminal residue" evidence="1">
    <location>
        <position position="51"/>
    </location>
</feature>
<proteinExistence type="predicted"/>
<protein>
    <submittedName>
        <fullName evidence="1">Uncharacterized protein</fullName>
    </submittedName>
</protein>
<gene>
    <name evidence="1" type="ORF">BLA29_015170</name>
</gene>
<dbReference type="AlphaFoldDB" id="A0A1Y3BIM8"/>
<evidence type="ECO:0000313" key="1">
    <source>
        <dbReference type="EMBL" id="OTF79977.1"/>
    </source>
</evidence>
<reference evidence="1 2" key="1">
    <citation type="submission" date="2017-03" db="EMBL/GenBank/DDBJ databases">
        <title>Genome Survey of Euroglyphus maynei.</title>
        <authorList>
            <person name="Arlian L.G."/>
            <person name="Morgan M.S."/>
            <person name="Rider S.D."/>
        </authorList>
    </citation>
    <scope>NUCLEOTIDE SEQUENCE [LARGE SCALE GENOMIC DNA]</scope>
    <source>
        <strain evidence="1">Arlian Lab</strain>
        <tissue evidence="1">Whole body</tissue>
    </source>
</reference>